<proteinExistence type="predicted"/>
<dbReference type="PANTHER" id="PTHR33116:SF78">
    <property type="entry name" value="OS12G0587133 PROTEIN"/>
    <property type="match status" value="1"/>
</dbReference>
<keyword evidence="3" id="KW-1185">Reference proteome</keyword>
<dbReference type="Proteomes" id="UP001280121">
    <property type="component" value="Unassembled WGS sequence"/>
</dbReference>
<name>A0AAD9X438_9ROSI</name>
<comment type="caution">
    <text evidence="2">The sequence shown here is derived from an EMBL/GenBank/DDBJ whole genome shotgun (WGS) entry which is preliminary data.</text>
</comment>
<dbReference type="Pfam" id="PF13456">
    <property type="entry name" value="RVT_3"/>
    <property type="match status" value="1"/>
</dbReference>
<dbReference type="GO" id="GO:0004523">
    <property type="term" value="F:RNA-DNA hybrid ribonuclease activity"/>
    <property type="evidence" value="ECO:0007669"/>
    <property type="project" value="InterPro"/>
</dbReference>
<sequence>MQIGRLPFSYLGVPLFREKPKKSMLQPIADKILSKFASLLIRRKALSLAGRTTLIKSVITRSFVHSFMIYKWPSSLLRLVNRSSEETKLIRVAWGRCCKPYSQGGLGLKDLGLLNDSLLKKLTWKFMTSKSFAFSFLREQYLTQLQKSHGGYVTSSIWPSFHSHYSDLLKKGIWLVRENSQRDFWRDNWLGVPILELVRIPDYLATLLKEMVSDFIYEVTDSLVWANSRDGQVSCKSAYSCVIHDSPAGFHLASRCSVCRVSSESSDHLFIRCPLAVALWEAIFSAFQRRISADTWSSFFFQAMSVSFSNQWIFESKTMDFRSVLSFVWHAVSDANRLEIGCIRNFVDDLLILPCFDLRGRPARAPIIRSVIWSPPAPHWTKVNIDGAALNSQGAGGCGDIFRNCRAFVKGCFAVPLDHVFAFEAELLAASIAINFSWQNGWHRIWLESDSSYVVQFLSSRSEQENQVADALSKHALGLEVDSWWANSPSFCSLLVDNDCMGRESFRFS</sequence>
<evidence type="ECO:0000313" key="2">
    <source>
        <dbReference type="EMBL" id="KAK2652371.1"/>
    </source>
</evidence>
<dbReference type="EMBL" id="JANJYI010000004">
    <property type="protein sequence ID" value="KAK2652371.1"/>
    <property type="molecule type" value="Genomic_DNA"/>
</dbReference>
<feature type="domain" description="RNase H type-1" evidence="1">
    <location>
        <begin position="384"/>
        <end position="472"/>
    </location>
</feature>
<evidence type="ECO:0000259" key="1">
    <source>
        <dbReference type="Pfam" id="PF13456"/>
    </source>
</evidence>
<reference evidence="2" key="1">
    <citation type="journal article" date="2023" name="Plant J.">
        <title>Genome sequences and population genomics provide insights into the demographic history, inbreeding, and mutation load of two 'living fossil' tree species of Dipteronia.</title>
        <authorList>
            <person name="Feng Y."/>
            <person name="Comes H.P."/>
            <person name="Chen J."/>
            <person name="Zhu S."/>
            <person name="Lu R."/>
            <person name="Zhang X."/>
            <person name="Li P."/>
            <person name="Qiu J."/>
            <person name="Olsen K.M."/>
            <person name="Qiu Y."/>
        </authorList>
    </citation>
    <scope>NUCLEOTIDE SEQUENCE</scope>
    <source>
        <strain evidence="2">KIB01</strain>
    </source>
</reference>
<dbReference type="CDD" id="cd06222">
    <property type="entry name" value="RNase_H_like"/>
    <property type="match status" value="1"/>
</dbReference>
<evidence type="ECO:0000313" key="3">
    <source>
        <dbReference type="Proteomes" id="UP001280121"/>
    </source>
</evidence>
<dbReference type="InterPro" id="IPR002156">
    <property type="entry name" value="RNaseH_domain"/>
</dbReference>
<dbReference type="InterPro" id="IPR044730">
    <property type="entry name" value="RNase_H-like_dom_plant"/>
</dbReference>
<dbReference type="SUPFAM" id="SSF53098">
    <property type="entry name" value="Ribonuclease H-like"/>
    <property type="match status" value="1"/>
</dbReference>
<gene>
    <name evidence="2" type="ORF">Ddye_012227</name>
</gene>
<protein>
    <recommendedName>
        <fullName evidence="1">RNase H type-1 domain-containing protein</fullName>
    </recommendedName>
</protein>
<dbReference type="InterPro" id="IPR036397">
    <property type="entry name" value="RNaseH_sf"/>
</dbReference>
<dbReference type="GO" id="GO:0003676">
    <property type="term" value="F:nucleic acid binding"/>
    <property type="evidence" value="ECO:0007669"/>
    <property type="project" value="InterPro"/>
</dbReference>
<dbReference type="InterPro" id="IPR012337">
    <property type="entry name" value="RNaseH-like_sf"/>
</dbReference>
<dbReference type="Gene3D" id="3.30.420.10">
    <property type="entry name" value="Ribonuclease H-like superfamily/Ribonuclease H"/>
    <property type="match status" value="1"/>
</dbReference>
<organism evidence="2 3">
    <name type="scientific">Dipteronia dyeriana</name>
    <dbReference type="NCBI Taxonomy" id="168575"/>
    <lineage>
        <taxon>Eukaryota</taxon>
        <taxon>Viridiplantae</taxon>
        <taxon>Streptophyta</taxon>
        <taxon>Embryophyta</taxon>
        <taxon>Tracheophyta</taxon>
        <taxon>Spermatophyta</taxon>
        <taxon>Magnoliopsida</taxon>
        <taxon>eudicotyledons</taxon>
        <taxon>Gunneridae</taxon>
        <taxon>Pentapetalae</taxon>
        <taxon>rosids</taxon>
        <taxon>malvids</taxon>
        <taxon>Sapindales</taxon>
        <taxon>Sapindaceae</taxon>
        <taxon>Hippocastanoideae</taxon>
        <taxon>Acereae</taxon>
        <taxon>Dipteronia</taxon>
    </lineage>
</organism>
<accession>A0AAD9X438</accession>
<dbReference type="PANTHER" id="PTHR33116">
    <property type="entry name" value="REVERSE TRANSCRIPTASE ZINC-BINDING DOMAIN-CONTAINING PROTEIN-RELATED-RELATED"/>
    <property type="match status" value="1"/>
</dbReference>
<dbReference type="AlphaFoldDB" id="A0AAD9X438"/>